<dbReference type="Ensembl" id="ENSVURT00010007262.1">
    <property type="protein sequence ID" value="ENSVURP00010006422.1"/>
    <property type="gene ID" value="ENSVURG00010004983.1"/>
</dbReference>
<feature type="region of interest" description="Disordered" evidence="1">
    <location>
        <begin position="1"/>
        <end position="21"/>
    </location>
</feature>
<sequence>MAQNRGSCTRDRGAGDGEMDKSRKVALITGITGQEPCALEFLVGGGENRWLSVHGYGWSSRIQNP</sequence>
<reference evidence="2" key="3">
    <citation type="submission" date="2025-09" db="UniProtKB">
        <authorList>
            <consortium name="Ensembl"/>
        </authorList>
    </citation>
    <scope>IDENTIFICATION</scope>
</reference>
<reference evidence="2" key="2">
    <citation type="submission" date="2025-08" db="UniProtKB">
        <authorList>
            <consortium name="Ensembl"/>
        </authorList>
    </citation>
    <scope>IDENTIFICATION</scope>
</reference>
<feature type="compositionally biased region" description="Basic and acidic residues" evidence="1">
    <location>
        <begin position="8"/>
        <end position="21"/>
    </location>
</feature>
<evidence type="ECO:0000256" key="1">
    <source>
        <dbReference type="SAM" id="MobiDB-lite"/>
    </source>
</evidence>
<keyword evidence="3" id="KW-1185">Reference proteome</keyword>
<dbReference type="AlphaFoldDB" id="A0A4X2KAV3"/>
<evidence type="ECO:0000313" key="3">
    <source>
        <dbReference type="Proteomes" id="UP000314987"/>
    </source>
</evidence>
<dbReference type="GeneTree" id="ENSGT00980000202598"/>
<evidence type="ECO:0000313" key="2">
    <source>
        <dbReference type="Ensembl" id="ENSVURP00010006422.1"/>
    </source>
</evidence>
<accession>A0A4X2KAV3</accession>
<reference evidence="3" key="1">
    <citation type="submission" date="2018-12" db="EMBL/GenBank/DDBJ databases">
        <authorList>
            <person name="Yazar S."/>
        </authorList>
    </citation>
    <scope>NUCLEOTIDE SEQUENCE [LARGE SCALE GENOMIC DNA]</scope>
</reference>
<dbReference type="STRING" id="29139.ENSVURP00010006422"/>
<protein>
    <submittedName>
        <fullName evidence="2">Uncharacterized protein</fullName>
    </submittedName>
</protein>
<name>A0A4X2KAV3_VOMUR</name>
<proteinExistence type="predicted"/>
<organism evidence="2 3">
    <name type="scientific">Vombatus ursinus</name>
    <name type="common">Common wombat</name>
    <dbReference type="NCBI Taxonomy" id="29139"/>
    <lineage>
        <taxon>Eukaryota</taxon>
        <taxon>Metazoa</taxon>
        <taxon>Chordata</taxon>
        <taxon>Craniata</taxon>
        <taxon>Vertebrata</taxon>
        <taxon>Euteleostomi</taxon>
        <taxon>Mammalia</taxon>
        <taxon>Metatheria</taxon>
        <taxon>Diprotodontia</taxon>
        <taxon>Vombatidae</taxon>
        <taxon>Vombatus</taxon>
    </lineage>
</organism>
<dbReference type="Proteomes" id="UP000314987">
    <property type="component" value="Unassembled WGS sequence"/>
</dbReference>